<feature type="compositionally biased region" description="Basic residues" evidence="7">
    <location>
        <begin position="411"/>
        <end position="420"/>
    </location>
</feature>
<evidence type="ECO:0000256" key="7">
    <source>
        <dbReference type="SAM" id="MobiDB-lite"/>
    </source>
</evidence>
<keyword evidence="3" id="KW-0694">RNA-binding</keyword>
<keyword evidence="5" id="KW-0804">Transcription</keyword>
<accession>A0A0G4FGF5</accession>
<organism evidence="9 10">
    <name type="scientific">Vitrella brassicaformis (strain CCMP3155)</name>
    <dbReference type="NCBI Taxonomy" id="1169540"/>
    <lineage>
        <taxon>Eukaryota</taxon>
        <taxon>Sar</taxon>
        <taxon>Alveolata</taxon>
        <taxon>Colpodellida</taxon>
        <taxon>Vitrellaceae</taxon>
        <taxon>Vitrella</taxon>
    </lineage>
</organism>
<feature type="compositionally biased region" description="Basic and acidic residues" evidence="7">
    <location>
        <begin position="339"/>
        <end position="350"/>
    </location>
</feature>
<sequence>MLKHPIVTRAVQPLMDVLMDARDAKGAEPTIECFGYASKIFRDDDAALDIEGRLISIDQADDPVTVDRYDVRLLVDDRSVFERPAMTEAEERTALMRQLNPDETLHDIDHERYKDLPDSDALIPSPPLGASSSAQDFSAVPLDYGQTTTDKDTSGDAAMMDHTEGEAQASGGGFCPPFAVDGGVRVMPATKKEHLIIEHTAHFVRKEGDRMEFQLKLRPDIAAKLPFLDVEHPLHPYYVCLKQSGQSMAVSHTHMLPPKWRDHIKGHPYYTLPATVKKDQPASIQPSAAAGAAKGGKSAAAISLGGLLSEYGDSDSDEADKRERGGGDVTGAAGLAALQDERRRRARELLATKGQQPAPQAPPTSSRRRRFDVPPSLSPPPAQHNALSSGSSGGGDDLYMAGSGDRDRHESKRKRRKRERKEREMAMRAPHPMPVEGDRYGDGEEDRQPRQKRSLSRSVSPERDRSSHVGGVKKPKRHKRAGRRRRSHND</sequence>
<reference evidence="9 10" key="1">
    <citation type="submission" date="2014-11" db="EMBL/GenBank/DDBJ databases">
        <authorList>
            <person name="Zhu J."/>
            <person name="Qi W."/>
            <person name="Song R."/>
        </authorList>
    </citation>
    <scope>NUCLEOTIDE SEQUENCE [LARGE SCALE GENOMIC DNA]</scope>
</reference>
<protein>
    <recommendedName>
        <fullName evidence="8">SURP motif domain-containing protein</fullName>
    </recommendedName>
</protein>
<dbReference type="PANTHER" id="PTHR13161">
    <property type="entry name" value="SPLICING FACTOR SUPPRESSOR OF WHITE APRICOT"/>
    <property type="match status" value="1"/>
</dbReference>
<feature type="region of interest" description="Disordered" evidence="7">
    <location>
        <begin position="313"/>
        <end position="490"/>
    </location>
</feature>
<gene>
    <name evidence="9" type="ORF">Vbra_15270</name>
</gene>
<dbReference type="Pfam" id="PF01805">
    <property type="entry name" value="Surp"/>
    <property type="match status" value="1"/>
</dbReference>
<dbReference type="InParanoid" id="A0A0G4FGF5"/>
<dbReference type="OrthoDB" id="331776at2759"/>
<evidence type="ECO:0000256" key="4">
    <source>
        <dbReference type="ARBA" id="ARBA00023015"/>
    </source>
</evidence>
<dbReference type="InterPro" id="IPR040397">
    <property type="entry name" value="SWAP"/>
</dbReference>
<dbReference type="InterPro" id="IPR035967">
    <property type="entry name" value="SWAP/Surp_sf"/>
</dbReference>
<dbReference type="InterPro" id="IPR019147">
    <property type="entry name" value="SWAP_N_domain"/>
</dbReference>
<dbReference type="Gene3D" id="1.10.10.790">
    <property type="entry name" value="Surp module"/>
    <property type="match status" value="1"/>
</dbReference>
<keyword evidence="2" id="KW-0677">Repeat</keyword>
<dbReference type="GO" id="GO:0000395">
    <property type="term" value="P:mRNA 5'-splice site recognition"/>
    <property type="evidence" value="ECO:0007669"/>
    <property type="project" value="TreeGrafter"/>
</dbReference>
<evidence type="ECO:0000256" key="3">
    <source>
        <dbReference type="ARBA" id="ARBA00022884"/>
    </source>
</evidence>
<dbReference type="OMA" id="EPTIECF"/>
<evidence type="ECO:0000256" key="2">
    <source>
        <dbReference type="ARBA" id="ARBA00022737"/>
    </source>
</evidence>
<feature type="compositionally biased region" description="Basic residues" evidence="7">
    <location>
        <begin position="471"/>
        <end position="490"/>
    </location>
</feature>
<dbReference type="AlphaFoldDB" id="A0A0G4FGF5"/>
<dbReference type="Proteomes" id="UP000041254">
    <property type="component" value="Unassembled WGS sequence"/>
</dbReference>
<evidence type="ECO:0000256" key="6">
    <source>
        <dbReference type="ARBA" id="ARBA00023187"/>
    </source>
</evidence>
<feature type="domain" description="SURP motif" evidence="8">
    <location>
        <begin position="196"/>
        <end position="238"/>
    </location>
</feature>
<dbReference type="SMART" id="SM01141">
    <property type="entry name" value="DRY_EERY"/>
    <property type="match status" value="1"/>
</dbReference>
<dbReference type="STRING" id="1169540.A0A0G4FGF5"/>
<proteinExistence type="predicted"/>
<dbReference type="VEuPathDB" id="CryptoDB:Vbra_15270"/>
<keyword evidence="6" id="KW-0508">mRNA splicing</keyword>
<dbReference type="PANTHER" id="PTHR13161:SF15">
    <property type="entry name" value="SPLICING FACTOR, SUPPRESSOR OF WHITE-APRICOT HOMOLOG"/>
    <property type="match status" value="1"/>
</dbReference>
<keyword evidence="1" id="KW-0507">mRNA processing</keyword>
<evidence type="ECO:0000256" key="1">
    <source>
        <dbReference type="ARBA" id="ARBA00022664"/>
    </source>
</evidence>
<dbReference type="GO" id="GO:0003723">
    <property type="term" value="F:RNA binding"/>
    <property type="evidence" value="ECO:0007669"/>
    <property type="project" value="UniProtKB-KW"/>
</dbReference>
<keyword evidence="10" id="KW-1185">Reference proteome</keyword>
<dbReference type="EMBL" id="CDMY01000428">
    <property type="protein sequence ID" value="CEM11914.1"/>
    <property type="molecule type" value="Genomic_DNA"/>
</dbReference>
<dbReference type="InterPro" id="IPR000061">
    <property type="entry name" value="Surp"/>
</dbReference>
<keyword evidence="4" id="KW-0805">Transcription regulation</keyword>
<evidence type="ECO:0000313" key="10">
    <source>
        <dbReference type="Proteomes" id="UP000041254"/>
    </source>
</evidence>
<evidence type="ECO:0000259" key="8">
    <source>
        <dbReference type="PROSITE" id="PS50128"/>
    </source>
</evidence>
<dbReference type="PROSITE" id="PS50128">
    <property type="entry name" value="SURP"/>
    <property type="match status" value="1"/>
</dbReference>
<evidence type="ECO:0000256" key="5">
    <source>
        <dbReference type="ARBA" id="ARBA00023163"/>
    </source>
</evidence>
<dbReference type="SUPFAM" id="SSF109905">
    <property type="entry name" value="Surp module (SWAP domain)"/>
    <property type="match status" value="1"/>
</dbReference>
<dbReference type="SMART" id="SM00648">
    <property type="entry name" value="SWAP"/>
    <property type="match status" value="1"/>
</dbReference>
<dbReference type="Pfam" id="PF09750">
    <property type="entry name" value="DRY_EERY"/>
    <property type="match status" value="1"/>
</dbReference>
<feature type="compositionally biased region" description="Basic and acidic residues" evidence="7">
    <location>
        <begin position="436"/>
        <end position="449"/>
    </location>
</feature>
<evidence type="ECO:0000313" key="9">
    <source>
        <dbReference type="EMBL" id="CEM11914.1"/>
    </source>
</evidence>
<name>A0A0G4FGF5_VITBC</name>